<dbReference type="SUPFAM" id="SSF50104">
    <property type="entry name" value="Translation proteins SH3-like domain"/>
    <property type="match status" value="1"/>
</dbReference>
<keyword evidence="5" id="KW-0694">RNA-binding</keyword>
<evidence type="ECO:0000259" key="7">
    <source>
        <dbReference type="SMART" id="SM00739"/>
    </source>
</evidence>
<name>A0A2H0N3V1_9BACT</name>
<dbReference type="Pfam" id="PF17136">
    <property type="entry name" value="ribosomal_L24"/>
    <property type="match status" value="1"/>
</dbReference>
<comment type="caution">
    <text evidence="8">The sequence shown here is derived from an EMBL/GenBank/DDBJ whole genome shotgun (WGS) entry which is preliminary data.</text>
</comment>
<dbReference type="Proteomes" id="UP000229600">
    <property type="component" value="Unassembled WGS sequence"/>
</dbReference>
<dbReference type="PROSITE" id="PS01108">
    <property type="entry name" value="RIBOSOMAL_L24"/>
    <property type="match status" value="1"/>
</dbReference>
<dbReference type="PANTHER" id="PTHR12903">
    <property type="entry name" value="MITOCHONDRIAL RIBOSOMAL PROTEIN L24"/>
    <property type="match status" value="1"/>
</dbReference>
<dbReference type="Pfam" id="PF00467">
    <property type="entry name" value="KOW"/>
    <property type="match status" value="1"/>
</dbReference>
<protein>
    <recommendedName>
        <fullName evidence="4 5">Large ribosomal subunit protein uL24</fullName>
    </recommendedName>
</protein>
<keyword evidence="5" id="KW-0699">rRNA-binding</keyword>
<evidence type="ECO:0000313" key="9">
    <source>
        <dbReference type="Proteomes" id="UP000229600"/>
    </source>
</evidence>
<keyword evidence="3 5" id="KW-0687">Ribonucleoprotein</keyword>
<dbReference type="InterPro" id="IPR057264">
    <property type="entry name" value="Ribosomal_uL24_C"/>
</dbReference>
<comment type="function">
    <text evidence="5">One of two assembly initiator proteins, it binds directly to the 5'-end of the 23S rRNA, where it nucleates assembly of the 50S subunit.</text>
</comment>
<comment type="similarity">
    <text evidence="1 5 6">Belongs to the universal ribosomal protein uL24 family.</text>
</comment>
<dbReference type="AlphaFoldDB" id="A0A2H0N3V1"/>
<evidence type="ECO:0000256" key="6">
    <source>
        <dbReference type="RuleBase" id="RU003477"/>
    </source>
</evidence>
<feature type="domain" description="KOW" evidence="7">
    <location>
        <begin position="2"/>
        <end position="29"/>
    </location>
</feature>
<dbReference type="InterPro" id="IPR041988">
    <property type="entry name" value="Ribosomal_uL24_KOW"/>
</dbReference>
<proteinExistence type="inferred from homology"/>
<evidence type="ECO:0000313" key="8">
    <source>
        <dbReference type="EMBL" id="PIR03561.1"/>
    </source>
</evidence>
<evidence type="ECO:0000256" key="4">
    <source>
        <dbReference type="ARBA" id="ARBA00035206"/>
    </source>
</evidence>
<dbReference type="EMBL" id="PCWN01000011">
    <property type="protein sequence ID" value="PIR03561.1"/>
    <property type="molecule type" value="Genomic_DNA"/>
</dbReference>
<reference evidence="8 9" key="1">
    <citation type="submission" date="2017-09" db="EMBL/GenBank/DDBJ databases">
        <title>Depth-based differentiation of microbial function through sediment-hosted aquifers and enrichment of novel symbionts in the deep terrestrial subsurface.</title>
        <authorList>
            <person name="Probst A.J."/>
            <person name="Ladd B."/>
            <person name="Jarett J.K."/>
            <person name="Geller-Mcgrath D.E."/>
            <person name="Sieber C.M."/>
            <person name="Emerson J.B."/>
            <person name="Anantharaman K."/>
            <person name="Thomas B.C."/>
            <person name="Malmstrom R."/>
            <person name="Stieglmeier M."/>
            <person name="Klingl A."/>
            <person name="Woyke T."/>
            <person name="Ryan C.M."/>
            <person name="Banfield J.F."/>
        </authorList>
    </citation>
    <scope>NUCLEOTIDE SEQUENCE [LARGE SCALE GENOMIC DNA]</scope>
    <source>
        <strain evidence="8">CG11_big_fil_rev_8_21_14_0_20_39_34</strain>
    </source>
</reference>
<dbReference type="HAMAP" id="MF_01326_B">
    <property type="entry name" value="Ribosomal_uL24_B"/>
    <property type="match status" value="1"/>
</dbReference>
<dbReference type="GO" id="GO:0006412">
    <property type="term" value="P:translation"/>
    <property type="evidence" value="ECO:0007669"/>
    <property type="project" value="UniProtKB-UniRule"/>
</dbReference>
<dbReference type="CDD" id="cd06089">
    <property type="entry name" value="KOW_RPL26"/>
    <property type="match status" value="1"/>
</dbReference>
<accession>A0A2H0N3V1</accession>
<keyword evidence="2 5" id="KW-0689">Ribosomal protein</keyword>
<dbReference type="NCBIfam" id="TIGR01079">
    <property type="entry name" value="rplX_bact"/>
    <property type="match status" value="1"/>
</dbReference>
<evidence type="ECO:0000256" key="5">
    <source>
        <dbReference type="HAMAP-Rule" id="MF_01326"/>
    </source>
</evidence>
<dbReference type="InterPro" id="IPR008991">
    <property type="entry name" value="Translation_prot_SH3-like_sf"/>
</dbReference>
<dbReference type="GO" id="GO:0003735">
    <property type="term" value="F:structural constituent of ribosome"/>
    <property type="evidence" value="ECO:0007669"/>
    <property type="project" value="InterPro"/>
</dbReference>
<dbReference type="GO" id="GO:1990904">
    <property type="term" value="C:ribonucleoprotein complex"/>
    <property type="evidence" value="ECO:0007669"/>
    <property type="project" value="UniProtKB-KW"/>
</dbReference>
<dbReference type="InterPro" id="IPR005824">
    <property type="entry name" value="KOW"/>
</dbReference>
<dbReference type="GO" id="GO:0005840">
    <property type="term" value="C:ribosome"/>
    <property type="evidence" value="ECO:0007669"/>
    <property type="project" value="UniProtKB-KW"/>
</dbReference>
<dbReference type="GO" id="GO:0019843">
    <property type="term" value="F:rRNA binding"/>
    <property type="evidence" value="ECO:0007669"/>
    <property type="project" value="UniProtKB-UniRule"/>
</dbReference>
<evidence type="ECO:0000256" key="3">
    <source>
        <dbReference type="ARBA" id="ARBA00023274"/>
    </source>
</evidence>
<comment type="subunit">
    <text evidence="5">Part of the 50S ribosomal subunit.</text>
</comment>
<dbReference type="Gene3D" id="2.30.30.30">
    <property type="match status" value="1"/>
</dbReference>
<gene>
    <name evidence="5 8" type="primary">rplX</name>
    <name evidence="8" type="ORF">COV59_05220</name>
</gene>
<organism evidence="8 9">
    <name type="scientific">Candidatus Magasanikbacteria bacterium CG11_big_fil_rev_8_21_14_0_20_39_34</name>
    <dbReference type="NCBI Taxonomy" id="1974653"/>
    <lineage>
        <taxon>Bacteria</taxon>
        <taxon>Candidatus Magasanikiibacteriota</taxon>
    </lineage>
</organism>
<dbReference type="InterPro" id="IPR003256">
    <property type="entry name" value="Ribosomal_uL24"/>
</dbReference>
<evidence type="ECO:0000256" key="2">
    <source>
        <dbReference type="ARBA" id="ARBA00022980"/>
    </source>
</evidence>
<dbReference type="InterPro" id="IPR005825">
    <property type="entry name" value="Ribosomal_uL24_CS"/>
</dbReference>
<evidence type="ECO:0000256" key="1">
    <source>
        <dbReference type="ARBA" id="ARBA00010618"/>
    </source>
</evidence>
<comment type="function">
    <text evidence="5">One of the proteins that surrounds the polypeptide exit tunnel on the outside of the subunit.</text>
</comment>
<sequence>MKIKTGDKVKVISGKEKGKTGKVIQVIVHAEKGRTFVIVEGLNIIKRHLKTRRAGEKGQILELAGPMDISNVMLVDPKSNKSTRVGYKHEGKTKKRLAKVNGELLD</sequence>
<dbReference type="InterPro" id="IPR014722">
    <property type="entry name" value="Rib_uL2_dom2"/>
</dbReference>
<dbReference type="SMART" id="SM00739">
    <property type="entry name" value="KOW"/>
    <property type="match status" value="1"/>
</dbReference>